<dbReference type="SUPFAM" id="SSF53098">
    <property type="entry name" value="Ribonuclease H-like"/>
    <property type="match status" value="1"/>
</dbReference>
<dbReference type="EMBL" id="JAWXXV010000002">
    <property type="protein sequence ID" value="MDX5986378.1"/>
    <property type="molecule type" value="Genomic_DNA"/>
</dbReference>
<keyword evidence="1" id="KW-0175">Coiled coil</keyword>
<comment type="caution">
    <text evidence="4">The sequence shown here is derived from an EMBL/GenBank/DDBJ whole genome shotgun (WGS) entry which is preliminary data.</text>
</comment>
<gene>
    <name evidence="4" type="ORF">SIL82_19135</name>
</gene>
<dbReference type="PANTHER" id="PTHR47515">
    <property type="entry name" value="LOW CALCIUM RESPONSE LOCUS PROTEIN T"/>
    <property type="match status" value="1"/>
</dbReference>
<dbReference type="Pfam" id="PF13683">
    <property type="entry name" value="rve_3"/>
    <property type="match status" value="1"/>
</dbReference>
<dbReference type="Proteomes" id="UP001279660">
    <property type="component" value="Unassembled WGS sequence"/>
</dbReference>
<dbReference type="SUPFAM" id="SSF46689">
    <property type="entry name" value="Homeodomain-like"/>
    <property type="match status" value="1"/>
</dbReference>
<feature type="coiled-coil region" evidence="1">
    <location>
        <begin position="52"/>
        <end position="79"/>
    </location>
</feature>
<feature type="domain" description="Integrase catalytic" evidence="3">
    <location>
        <begin position="206"/>
        <end position="366"/>
    </location>
</feature>
<protein>
    <submittedName>
        <fullName evidence="4">IS3 family transposase</fullName>
    </submittedName>
</protein>
<dbReference type="InterPro" id="IPR002514">
    <property type="entry name" value="Transposase_8"/>
</dbReference>
<proteinExistence type="predicted"/>
<name>A0ABU4PTE2_9SPHN</name>
<evidence type="ECO:0000259" key="3">
    <source>
        <dbReference type="PROSITE" id="PS50994"/>
    </source>
</evidence>
<organism evidence="4 5">
    <name type="scientific">Sphingomonas echinoides</name>
    <dbReference type="NCBI Taxonomy" id="59803"/>
    <lineage>
        <taxon>Bacteria</taxon>
        <taxon>Pseudomonadati</taxon>
        <taxon>Pseudomonadota</taxon>
        <taxon>Alphaproteobacteria</taxon>
        <taxon>Sphingomonadales</taxon>
        <taxon>Sphingomonadaceae</taxon>
        <taxon>Sphingomonas</taxon>
    </lineage>
</organism>
<dbReference type="Gene3D" id="3.30.420.10">
    <property type="entry name" value="Ribonuclease H-like superfamily/Ribonuclease H"/>
    <property type="match status" value="1"/>
</dbReference>
<dbReference type="RefSeq" id="WP_169313358.1">
    <property type="nucleotide sequence ID" value="NZ_JAWXXV010000002.1"/>
</dbReference>
<dbReference type="Pfam" id="PF01527">
    <property type="entry name" value="HTH_Tnp_1"/>
    <property type="match status" value="1"/>
</dbReference>
<sequence>MGKKHKPEEIIGKLREAEIVLAQGGTVPDACRRLGVTEQTYYRWRKEYGGLKVDQARRMKDLERENARLRQAVSELTLDKVILQEAAPGKLLSPARRRRCIDHIKAMMPVSERRVCRVLGQHRSTQRKLPRGADDEAALTEDIIALARQYGRYGYRRVTALLRDAGWHVNRKRVERIWRREGLKVPQKQPKRGRLWLNDGSCIRLRPEYPGHVWSYDFVEGRTHDGRKFRILSIIDEASRECLALPVARRLRSEDVLAALAELFVTRGPPAHIRSDNGSEFIANAVQQWLARIGVKTLYITPGSPWENGYCESFNGSMRDELLNGEIFYTLAEAKILTEAWRRHYNTVRPHSSLGYRPPAPETATPPWSPVGGAKRNRRAAMAPKAIMH</sequence>
<dbReference type="PANTHER" id="PTHR47515:SF1">
    <property type="entry name" value="BLR2054 PROTEIN"/>
    <property type="match status" value="1"/>
</dbReference>
<evidence type="ECO:0000256" key="2">
    <source>
        <dbReference type="SAM" id="MobiDB-lite"/>
    </source>
</evidence>
<dbReference type="InterPro" id="IPR048020">
    <property type="entry name" value="Transpos_IS3"/>
</dbReference>
<evidence type="ECO:0000313" key="5">
    <source>
        <dbReference type="Proteomes" id="UP001279660"/>
    </source>
</evidence>
<dbReference type="InterPro" id="IPR001584">
    <property type="entry name" value="Integrase_cat-core"/>
</dbReference>
<accession>A0ABU4PTE2</accession>
<dbReference type="InterPro" id="IPR012337">
    <property type="entry name" value="RNaseH-like_sf"/>
</dbReference>
<dbReference type="InterPro" id="IPR009057">
    <property type="entry name" value="Homeodomain-like_sf"/>
</dbReference>
<evidence type="ECO:0000313" key="4">
    <source>
        <dbReference type="EMBL" id="MDX5986378.1"/>
    </source>
</evidence>
<feature type="region of interest" description="Disordered" evidence="2">
    <location>
        <begin position="354"/>
        <end position="389"/>
    </location>
</feature>
<reference evidence="4 5" key="1">
    <citation type="submission" date="2023-11" db="EMBL/GenBank/DDBJ databases">
        <title>MicrobeMod: A computational toolkit for identifying prokaryotic methylation and restriction-modification with nanopore sequencing.</title>
        <authorList>
            <person name="Crits-Christoph A."/>
            <person name="Kang S.C."/>
            <person name="Lee H."/>
            <person name="Ostrov N."/>
        </authorList>
    </citation>
    <scope>NUCLEOTIDE SEQUENCE [LARGE SCALE GENOMIC DNA]</scope>
    <source>
        <strain evidence="4 5">ATCC 14820</strain>
    </source>
</reference>
<dbReference type="PROSITE" id="PS50994">
    <property type="entry name" value="INTEGRASE"/>
    <property type="match status" value="1"/>
</dbReference>
<evidence type="ECO:0000256" key="1">
    <source>
        <dbReference type="SAM" id="Coils"/>
    </source>
</evidence>
<dbReference type="NCBIfam" id="NF033516">
    <property type="entry name" value="transpos_IS3"/>
    <property type="match status" value="1"/>
</dbReference>
<keyword evidence="5" id="KW-1185">Reference proteome</keyword>
<dbReference type="InterPro" id="IPR025948">
    <property type="entry name" value="HTH-like_dom"/>
</dbReference>
<dbReference type="Pfam" id="PF13276">
    <property type="entry name" value="HTH_21"/>
    <property type="match status" value="1"/>
</dbReference>
<dbReference type="InterPro" id="IPR036397">
    <property type="entry name" value="RNaseH_sf"/>
</dbReference>